<keyword evidence="3" id="KW-1185">Reference proteome</keyword>
<dbReference type="SUPFAM" id="SSF51197">
    <property type="entry name" value="Clavaminate synthase-like"/>
    <property type="match status" value="1"/>
</dbReference>
<proteinExistence type="predicted"/>
<reference evidence="2 3" key="1">
    <citation type="submission" date="2021-02" db="EMBL/GenBank/DDBJ databases">
        <title>Paracoccus methylovroum sp.nov., a new methanol and methylamine utilizing methylotrophic denitrifer.</title>
        <authorList>
            <person name="Timsy T."/>
            <person name="Behrendt U."/>
            <person name="Ulrich A."/>
            <person name="Spanner T."/>
            <person name="Foesel B.U."/>
            <person name="Horn M.A."/>
            <person name="Kolb S."/>
        </authorList>
    </citation>
    <scope>NUCLEOTIDE SEQUENCE [LARGE SCALE GENOMIC DNA]</scope>
    <source>
        <strain evidence="2 3">H4-D09</strain>
    </source>
</reference>
<gene>
    <name evidence="2" type="ORF">JWJ88_18075</name>
</gene>
<evidence type="ECO:0000313" key="2">
    <source>
        <dbReference type="EMBL" id="QRZ14860.1"/>
    </source>
</evidence>
<dbReference type="InterPro" id="IPR015392">
    <property type="entry name" value="TehB/YeaR-like_dom"/>
</dbReference>
<organism evidence="2 3">
    <name type="scientific">Paracoccus methylovorus</name>
    <dbReference type="NCBI Taxonomy" id="2812658"/>
    <lineage>
        <taxon>Bacteria</taxon>
        <taxon>Pseudomonadati</taxon>
        <taxon>Pseudomonadota</taxon>
        <taxon>Alphaproteobacteria</taxon>
        <taxon>Rhodobacterales</taxon>
        <taxon>Paracoccaceae</taxon>
        <taxon>Paracoccus</taxon>
    </lineage>
</organism>
<dbReference type="Pfam" id="PF09313">
    <property type="entry name" value="TehB-like"/>
    <property type="match status" value="1"/>
</dbReference>
<protein>
    <submittedName>
        <fullName evidence="2">DUF1971 domain-containing protein</fullName>
    </submittedName>
</protein>
<dbReference type="Gene3D" id="2.60.120.10">
    <property type="entry name" value="Jelly Rolls"/>
    <property type="match status" value="1"/>
</dbReference>
<evidence type="ECO:0000259" key="1">
    <source>
        <dbReference type="Pfam" id="PF09313"/>
    </source>
</evidence>
<sequence length="101" mass="11628">MKRPDWPVDAVPYRRTPEFDETTVPKGLLRAHSTRDKTWARLHVLDGRLIFRDLIDGAELVLEPGIHPLIHPQRLHEVAILGSVRFFVEFCVRPGDSPPRT</sequence>
<dbReference type="InterPro" id="IPR014710">
    <property type="entry name" value="RmlC-like_jellyroll"/>
</dbReference>
<feature type="domain" description="TehB/YeaR-like" evidence="1">
    <location>
        <begin position="14"/>
        <end position="88"/>
    </location>
</feature>
<evidence type="ECO:0000313" key="3">
    <source>
        <dbReference type="Proteomes" id="UP000663629"/>
    </source>
</evidence>
<dbReference type="EMBL" id="CP070371">
    <property type="protein sequence ID" value="QRZ14860.1"/>
    <property type="molecule type" value="Genomic_DNA"/>
</dbReference>
<dbReference type="RefSeq" id="WP_205295827.1">
    <property type="nucleotide sequence ID" value="NZ_CP070371.1"/>
</dbReference>
<accession>A0ABX7JKT8</accession>
<dbReference type="Proteomes" id="UP000663629">
    <property type="component" value="Chromosome 2"/>
</dbReference>
<name>A0ABX7JKT8_9RHOB</name>